<keyword evidence="1" id="KW-0238">DNA-binding</keyword>
<reference evidence="6 7" key="1">
    <citation type="submission" date="2017-01" db="EMBL/GenBank/DDBJ databases">
        <title>Draft genome sequence of an E. coli strain isolated from human, in Amazon, Brazil.</title>
        <authorList>
            <person name="Moura Q."/>
            <person name="Fernandes M.R."/>
            <person name="Cerdeira L."/>
            <person name="Vianello M."/>
            <person name="Souza T.A."/>
            <person name="Ienne S."/>
            <person name="Lincopan N."/>
        </authorList>
    </citation>
    <scope>NUCLEOTIDE SEQUENCE [LARGE SCALE GENOMIC DNA]</scope>
    <source>
        <strain evidence="6 7">ICBEcBL-II-13</strain>
    </source>
</reference>
<dbReference type="EMBL" id="ABKSHZ030000005">
    <property type="protein sequence ID" value="EMM9721964.1"/>
    <property type="molecule type" value="Genomic_DNA"/>
</dbReference>
<dbReference type="AlphaFoldDB" id="A0A1V2GK84"/>
<gene>
    <name evidence="6" type="ORF">BXT93_02405</name>
    <name evidence="5" type="ORF">PWL68_002070</name>
</gene>
<dbReference type="InterPro" id="IPR011109">
    <property type="entry name" value="DNA_bind_recombinase_dom"/>
</dbReference>
<dbReference type="Proteomes" id="UP000188967">
    <property type="component" value="Unassembled WGS sequence"/>
</dbReference>
<comment type="caution">
    <text evidence="6">The sequence shown here is derived from an EMBL/GenBank/DDBJ whole genome shotgun (WGS) entry which is preliminary data.</text>
</comment>
<dbReference type="RefSeq" id="WP_000758648.1">
    <property type="nucleotide sequence ID" value="NZ_AP027506.1"/>
</dbReference>
<dbReference type="PANTHER" id="PTHR30461">
    <property type="entry name" value="DNA-INVERTASE FROM LAMBDOID PROPHAGE"/>
    <property type="match status" value="1"/>
</dbReference>
<dbReference type="SUPFAM" id="SSF53041">
    <property type="entry name" value="Resolvase-like"/>
    <property type="match status" value="1"/>
</dbReference>
<dbReference type="Gene3D" id="3.40.50.1390">
    <property type="entry name" value="Resolvase, N-terminal catalytic domain"/>
    <property type="match status" value="1"/>
</dbReference>
<dbReference type="GO" id="GO:0003677">
    <property type="term" value="F:DNA binding"/>
    <property type="evidence" value="ECO:0007669"/>
    <property type="project" value="UniProtKB-KW"/>
</dbReference>
<protein>
    <submittedName>
        <fullName evidence="6">Integrase</fullName>
    </submittedName>
    <submittedName>
        <fullName evidence="5">Recombinase family protein</fullName>
    </submittedName>
</protein>
<dbReference type="PROSITE" id="PS51736">
    <property type="entry name" value="RECOMBINASES_3"/>
    <property type="match status" value="1"/>
</dbReference>
<dbReference type="PANTHER" id="PTHR30461:SF2">
    <property type="entry name" value="SERINE RECOMBINASE PINE-RELATED"/>
    <property type="match status" value="1"/>
</dbReference>
<dbReference type="InterPro" id="IPR038109">
    <property type="entry name" value="DNA_bind_recomb_sf"/>
</dbReference>
<feature type="domain" description="Recombinase" evidence="4">
    <location>
        <begin position="177"/>
        <end position="284"/>
    </location>
</feature>
<dbReference type="PROSITE" id="PS51737">
    <property type="entry name" value="RECOMBINASE_DNA_BIND"/>
    <property type="match status" value="1"/>
</dbReference>
<sequence length="514" mass="58039">MKKVYSYIRFSSTKQAFGDSHRRQSKAIQDWLANHPDHILDESLSFEDLGRSAFHGDHLKEGGALRAFLEAVKQGLIPSDSVLLVESLDRVSRQSISHAQETIRGILEQGITVVTLSDGETYNRQSLDDSLALIRMIILQERSHNESVIKSDRIKKAWSHKRQQFEQDGTKITGNCPGWLKLNSDKKSFSLIPHHIETIHRIFDEKLSGKSLHAIARDLNLENIPTITNKRVDTGWTPTRVRDLLLKESLIGVAYGVSDYFPPAISKEKFHAVQMIRGQGKGKKPTSRQPSSIDILKGICKCAECGSTLRQRNTKKTPEGRYPRGYLECRNRQLGRCNSKAFNRSLIEDILIQKVFPTLQYLSLKSNGDNISVTTLKADITSLEKGINNLISLAEKGLGDLDTLAQRITNNRVELESKKKDLRQAEAILSLRSDNDIQDSDRKTVEGRIKLQLAIKSFVKEIIFDYDKQEITIRLLNGKSFSGISVAREDKDFDHSSMFEVLQKSLLDVDGVCL</sequence>
<evidence type="ECO:0000313" key="5">
    <source>
        <dbReference type="EMBL" id="EMM9721964.1"/>
    </source>
</evidence>
<dbReference type="EMBL" id="MTPS01000031">
    <property type="protein sequence ID" value="ONG36535.1"/>
    <property type="molecule type" value="Genomic_DNA"/>
</dbReference>
<dbReference type="SMART" id="SM00857">
    <property type="entry name" value="Resolvase"/>
    <property type="match status" value="1"/>
</dbReference>
<evidence type="ECO:0000256" key="2">
    <source>
        <dbReference type="ARBA" id="ARBA00023172"/>
    </source>
</evidence>
<dbReference type="InterPro" id="IPR036162">
    <property type="entry name" value="Resolvase-like_N_sf"/>
</dbReference>
<dbReference type="Pfam" id="PF13408">
    <property type="entry name" value="Zn_ribbon_recom"/>
    <property type="match status" value="1"/>
</dbReference>
<dbReference type="InterPro" id="IPR025827">
    <property type="entry name" value="Zn_ribbon_recom_dom"/>
</dbReference>
<evidence type="ECO:0000259" key="3">
    <source>
        <dbReference type="PROSITE" id="PS51736"/>
    </source>
</evidence>
<organism evidence="6 7">
    <name type="scientific">Escherichia coli</name>
    <dbReference type="NCBI Taxonomy" id="562"/>
    <lineage>
        <taxon>Bacteria</taxon>
        <taxon>Pseudomonadati</taxon>
        <taxon>Pseudomonadota</taxon>
        <taxon>Gammaproteobacteria</taxon>
        <taxon>Enterobacterales</taxon>
        <taxon>Enterobacteriaceae</taxon>
        <taxon>Escherichia</taxon>
    </lineage>
</organism>
<evidence type="ECO:0000313" key="7">
    <source>
        <dbReference type="Proteomes" id="UP000188967"/>
    </source>
</evidence>
<dbReference type="InterPro" id="IPR050639">
    <property type="entry name" value="SSR_resolvase"/>
</dbReference>
<dbReference type="Gene3D" id="3.90.1750.20">
    <property type="entry name" value="Putative Large Serine Recombinase, Chain B, Domain 2"/>
    <property type="match status" value="1"/>
</dbReference>
<feature type="domain" description="Resolvase/invertase-type recombinase catalytic" evidence="3">
    <location>
        <begin position="3"/>
        <end position="165"/>
    </location>
</feature>
<dbReference type="Pfam" id="PF00239">
    <property type="entry name" value="Resolvase"/>
    <property type="match status" value="1"/>
</dbReference>
<accession>A0A1V2GK84</accession>
<evidence type="ECO:0000313" key="6">
    <source>
        <dbReference type="EMBL" id="ONG36535.1"/>
    </source>
</evidence>
<dbReference type="Pfam" id="PF07508">
    <property type="entry name" value="Recombinase"/>
    <property type="match status" value="1"/>
</dbReference>
<evidence type="ECO:0000256" key="1">
    <source>
        <dbReference type="ARBA" id="ARBA00023125"/>
    </source>
</evidence>
<dbReference type="InterPro" id="IPR006119">
    <property type="entry name" value="Resolv_N"/>
</dbReference>
<dbReference type="CDD" id="cd00338">
    <property type="entry name" value="Ser_Recombinase"/>
    <property type="match status" value="1"/>
</dbReference>
<name>A0A1V2GK84_ECOLX</name>
<proteinExistence type="predicted"/>
<evidence type="ECO:0000259" key="4">
    <source>
        <dbReference type="PROSITE" id="PS51737"/>
    </source>
</evidence>
<keyword evidence="2" id="KW-0233">DNA recombination</keyword>
<reference evidence="5" key="2">
    <citation type="submission" date="2024-02" db="EMBL/GenBank/DDBJ databases">
        <authorList>
            <consortium name="Clinical and Environmental Microbiology Branch: Whole genome sequencing antimicrobial resistance pathogens in the healthcare setting"/>
        </authorList>
    </citation>
    <scope>NUCLEOTIDE SEQUENCE</scope>
    <source>
        <strain evidence="5">2023QG-00028</strain>
    </source>
</reference>
<dbReference type="GO" id="GO:0000150">
    <property type="term" value="F:DNA strand exchange activity"/>
    <property type="evidence" value="ECO:0007669"/>
    <property type="project" value="InterPro"/>
</dbReference>